<evidence type="ECO:0000256" key="6">
    <source>
        <dbReference type="ARBA" id="ARBA00022840"/>
    </source>
</evidence>
<evidence type="ECO:0000256" key="5">
    <source>
        <dbReference type="ARBA" id="ARBA00022777"/>
    </source>
</evidence>
<evidence type="ECO:0000256" key="7">
    <source>
        <dbReference type="ARBA" id="ARBA00047899"/>
    </source>
</evidence>
<dbReference type="InterPro" id="IPR000719">
    <property type="entry name" value="Prot_kinase_dom"/>
</dbReference>
<keyword evidence="9" id="KW-0175">Coiled coil</keyword>
<keyword evidence="5 12" id="KW-0418">Kinase</keyword>
<dbReference type="OrthoDB" id="267381at2759"/>
<keyword evidence="4" id="KW-0547">Nucleotide-binding</keyword>
<dbReference type="EC" id="2.7.11.1" evidence="1"/>
<reference evidence="12 13" key="1">
    <citation type="submission" date="2019-03" db="EMBL/GenBank/DDBJ databases">
        <title>Single cell metagenomics reveals metabolic interactions within the superorganism composed of flagellate Streblomastix strix and complex community of Bacteroidetes bacteria on its surface.</title>
        <authorList>
            <person name="Treitli S.C."/>
            <person name="Kolisko M."/>
            <person name="Husnik F."/>
            <person name="Keeling P."/>
            <person name="Hampl V."/>
        </authorList>
    </citation>
    <scope>NUCLEOTIDE SEQUENCE [LARGE SCALE GENOMIC DNA]</scope>
    <source>
        <strain evidence="12">ST1C</strain>
    </source>
</reference>
<feature type="domain" description="Protein kinase" evidence="11">
    <location>
        <begin position="17"/>
        <end position="375"/>
    </location>
</feature>
<dbReference type="GO" id="GO:0005524">
    <property type="term" value="F:ATP binding"/>
    <property type="evidence" value="ECO:0007669"/>
    <property type="project" value="UniProtKB-KW"/>
</dbReference>
<evidence type="ECO:0000313" key="12">
    <source>
        <dbReference type="EMBL" id="KAA6393472.1"/>
    </source>
</evidence>
<evidence type="ECO:0000256" key="10">
    <source>
        <dbReference type="SAM" id="MobiDB-lite"/>
    </source>
</evidence>
<comment type="catalytic activity">
    <reaction evidence="8">
        <text>L-seryl-[protein] + ATP = O-phospho-L-seryl-[protein] + ADP + H(+)</text>
        <dbReference type="Rhea" id="RHEA:17989"/>
        <dbReference type="Rhea" id="RHEA-COMP:9863"/>
        <dbReference type="Rhea" id="RHEA-COMP:11604"/>
        <dbReference type="ChEBI" id="CHEBI:15378"/>
        <dbReference type="ChEBI" id="CHEBI:29999"/>
        <dbReference type="ChEBI" id="CHEBI:30616"/>
        <dbReference type="ChEBI" id="CHEBI:83421"/>
        <dbReference type="ChEBI" id="CHEBI:456216"/>
        <dbReference type="EC" id="2.7.11.1"/>
    </reaction>
</comment>
<dbReference type="Gene3D" id="3.30.200.20">
    <property type="entry name" value="Phosphorylase Kinase, domain 1"/>
    <property type="match status" value="2"/>
</dbReference>
<evidence type="ECO:0000256" key="1">
    <source>
        <dbReference type="ARBA" id="ARBA00012513"/>
    </source>
</evidence>
<evidence type="ECO:0000256" key="9">
    <source>
        <dbReference type="SAM" id="Coils"/>
    </source>
</evidence>
<dbReference type="InterPro" id="IPR011009">
    <property type="entry name" value="Kinase-like_dom_sf"/>
</dbReference>
<keyword evidence="6" id="KW-0067">ATP-binding</keyword>
<keyword evidence="2" id="KW-0723">Serine/threonine-protein kinase</keyword>
<dbReference type="PANTHER" id="PTHR44899:SF3">
    <property type="entry name" value="SERINE_THREONINE-PROTEIN KINASE NEK1"/>
    <property type="match status" value="1"/>
</dbReference>
<dbReference type="GO" id="GO:0004674">
    <property type="term" value="F:protein serine/threonine kinase activity"/>
    <property type="evidence" value="ECO:0007669"/>
    <property type="project" value="UniProtKB-KW"/>
</dbReference>
<accession>A0A5J4WG25</accession>
<evidence type="ECO:0000256" key="3">
    <source>
        <dbReference type="ARBA" id="ARBA00022679"/>
    </source>
</evidence>
<evidence type="ECO:0000259" key="11">
    <source>
        <dbReference type="PROSITE" id="PS50011"/>
    </source>
</evidence>
<evidence type="ECO:0000313" key="13">
    <source>
        <dbReference type="Proteomes" id="UP000324800"/>
    </source>
</evidence>
<feature type="region of interest" description="Disordered" evidence="10">
    <location>
        <begin position="388"/>
        <end position="412"/>
    </location>
</feature>
<feature type="coiled-coil region" evidence="9">
    <location>
        <begin position="530"/>
        <end position="557"/>
    </location>
</feature>
<comment type="catalytic activity">
    <reaction evidence="7">
        <text>L-threonyl-[protein] + ATP = O-phospho-L-threonyl-[protein] + ADP + H(+)</text>
        <dbReference type="Rhea" id="RHEA:46608"/>
        <dbReference type="Rhea" id="RHEA-COMP:11060"/>
        <dbReference type="Rhea" id="RHEA-COMP:11605"/>
        <dbReference type="ChEBI" id="CHEBI:15378"/>
        <dbReference type="ChEBI" id="CHEBI:30013"/>
        <dbReference type="ChEBI" id="CHEBI:30616"/>
        <dbReference type="ChEBI" id="CHEBI:61977"/>
        <dbReference type="ChEBI" id="CHEBI:456216"/>
        <dbReference type="EC" id="2.7.11.1"/>
    </reaction>
</comment>
<name>A0A5J4WG25_9EUKA</name>
<dbReference type="EMBL" id="SNRW01002220">
    <property type="protein sequence ID" value="KAA6393472.1"/>
    <property type="molecule type" value="Genomic_DNA"/>
</dbReference>
<evidence type="ECO:0000256" key="8">
    <source>
        <dbReference type="ARBA" id="ARBA00048679"/>
    </source>
</evidence>
<dbReference type="Pfam" id="PF00069">
    <property type="entry name" value="Pkinase"/>
    <property type="match status" value="2"/>
</dbReference>
<dbReference type="InterPro" id="IPR051131">
    <property type="entry name" value="NEK_Ser/Thr_kinase_NIMA"/>
</dbReference>
<dbReference type="PROSITE" id="PS50011">
    <property type="entry name" value="PROTEIN_KINASE_DOM"/>
    <property type="match status" value="1"/>
</dbReference>
<dbReference type="SUPFAM" id="SSF56112">
    <property type="entry name" value="Protein kinase-like (PK-like)"/>
    <property type="match status" value="2"/>
</dbReference>
<keyword evidence="3" id="KW-0808">Transferase</keyword>
<dbReference type="AlphaFoldDB" id="A0A5J4WG25"/>
<dbReference type="Proteomes" id="UP000324800">
    <property type="component" value="Unassembled WGS sequence"/>
</dbReference>
<evidence type="ECO:0000256" key="4">
    <source>
        <dbReference type="ARBA" id="ARBA00022741"/>
    </source>
</evidence>
<evidence type="ECO:0000256" key="2">
    <source>
        <dbReference type="ARBA" id="ARBA00022527"/>
    </source>
</evidence>
<organism evidence="12 13">
    <name type="scientific">Streblomastix strix</name>
    <dbReference type="NCBI Taxonomy" id="222440"/>
    <lineage>
        <taxon>Eukaryota</taxon>
        <taxon>Metamonada</taxon>
        <taxon>Preaxostyla</taxon>
        <taxon>Oxymonadida</taxon>
        <taxon>Streblomastigidae</taxon>
        <taxon>Streblomastix</taxon>
    </lineage>
</organism>
<gene>
    <name evidence="12" type="ORF">EZS28_010998</name>
</gene>
<protein>
    <recommendedName>
        <fullName evidence="1">non-specific serine/threonine protein kinase</fullName>
        <ecNumber evidence="1">2.7.11.1</ecNumber>
    </recommendedName>
</protein>
<sequence length="647" mass="74092">MSEDFVIPPATHTWSDYELIHALASGAFGRVLCMKQKDNNKQVVIKRVPYVADEEKMSAKNEVKKLIQAQSNHVVQFLEAFIYDIDLCIVMEFSPGRTLYQFDNMPLIEIISQIPQTYDVIEELGASSANRTKHIREQGLMRDFILNEIQSKSEQQSQEIEKQLTELERLKNPHIIRYIGHKQNGLIFTLFSEYVDGGDALKLSNDLRSSQHGFSTSQVYDFISQIATALDFIHKKGIIFRKLKPHKIMITKDGKIFKLTGLEPKFDQPVNTSLIDNSGSICNYQHLNPEALQNQPETDKSNIFCLGLIAYKLVELKDAFTSNNEKELKQRIISGRPEQFTHVTDGQLQKLILQMLEKDQTKRISAEQILTFPEVSSAYKDVNNFLNPKQKKLPPVPPPSQPQLVMSTKTEPKQNQFRGIMAVTKQKTSKAIAKEQQIKNQMKLALLLQSQLDKQLVDSQQPKKVEDVQSPIQIQDVQQQKLEEDVQQQKQDEDVIQLKQEEDMLQIKQDEDIYQIKQIIEADSEDEVQSNEQEDEIKLKEQELLKAKQKEQEEKAKQPEVAHPHPYFAVIEQQQIIKVIVQNMLLNEEVDILIKKKAWELLDALYPEGIKLPPKYQTETVSAIIAGGGIDIAVGNIKKESEGKDVD</sequence>
<proteinExistence type="predicted"/>
<comment type="caution">
    <text evidence="12">The sequence shown here is derived from an EMBL/GenBank/DDBJ whole genome shotgun (WGS) entry which is preliminary data.</text>
</comment>
<feature type="non-terminal residue" evidence="12">
    <location>
        <position position="647"/>
    </location>
</feature>
<dbReference type="PANTHER" id="PTHR44899">
    <property type="entry name" value="CAMK FAMILY PROTEIN KINASE"/>
    <property type="match status" value="1"/>
</dbReference>
<dbReference type="Gene3D" id="1.10.510.10">
    <property type="entry name" value="Transferase(Phosphotransferase) domain 1"/>
    <property type="match status" value="1"/>
</dbReference>